<evidence type="ECO:0000313" key="1">
    <source>
        <dbReference type="EMBL" id="QZE13276.1"/>
    </source>
</evidence>
<gene>
    <name evidence="1" type="ORF">K4L44_11840</name>
</gene>
<name>A0AC61NIV0_9BACT</name>
<reference evidence="1" key="1">
    <citation type="submission" date="2021-08" db="EMBL/GenBank/DDBJ databases">
        <title>Novel anaerobic bacterium isolated from sea squirt in East Sea, Republic of Korea.</title>
        <authorList>
            <person name="Nguyen T.H."/>
            <person name="Li Z."/>
            <person name="Lee Y.-J."/>
            <person name="Ko J."/>
            <person name="Kim S.-G."/>
        </authorList>
    </citation>
    <scope>NUCLEOTIDE SEQUENCE</scope>
    <source>
        <strain evidence="1">KCTC 25031</strain>
    </source>
</reference>
<evidence type="ECO:0000313" key="2">
    <source>
        <dbReference type="Proteomes" id="UP000826212"/>
    </source>
</evidence>
<sequence>MIKYILTICSLLLLLSCEEEPIGQQAIDNISPNVVTNVNVTNKAGSAVIHYDNPIDEDFLYVKAIYTRKGQELCESKSSLYCDSLVVNGFSDVQEKEVKLIAVDRSQNESEPTIVKINPKTPPYISIANSLKFKPDFGGVALSWDNEFAAKVAVSLWVQDSLSNEYSNIKTYYSDAASGELSVRGLDTKEKRIKCYILDRWENKSETVYDTISPFYETKFDRKLFTAVDLPGESPGVFGWVRPKLWDGIKGNGYNGYSSPGGSGVWPHSITIDLGKTGMLSRIRIYQRSQSFVFAEGNVRKFEVWGCETLDPSGDWDSWTMLGDFESIKPSGLPFGKVSNEDIYVANNGEDFTFSIDNPKVRYLRLKVKQTWSNGDNFQMCELEVFGDNRE</sequence>
<protein>
    <submittedName>
        <fullName evidence="1">DUF4959 domain-containing protein</fullName>
    </submittedName>
</protein>
<dbReference type="EMBL" id="CP081303">
    <property type="protein sequence ID" value="QZE13276.1"/>
    <property type="molecule type" value="Genomic_DNA"/>
</dbReference>
<organism evidence="1 2">
    <name type="scientific">Halosquirtibacter laminarini</name>
    <dbReference type="NCBI Taxonomy" id="3374600"/>
    <lineage>
        <taxon>Bacteria</taxon>
        <taxon>Pseudomonadati</taxon>
        <taxon>Bacteroidota</taxon>
        <taxon>Bacteroidia</taxon>
        <taxon>Marinilabiliales</taxon>
        <taxon>Prolixibacteraceae</taxon>
        <taxon>Halosquirtibacter</taxon>
    </lineage>
</organism>
<keyword evidence="2" id="KW-1185">Reference proteome</keyword>
<dbReference type="Proteomes" id="UP000826212">
    <property type="component" value="Chromosome"/>
</dbReference>
<proteinExistence type="predicted"/>
<accession>A0AC61NIV0</accession>